<dbReference type="STRING" id="1166018.FAES_3469"/>
<dbReference type="HOGENOM" id="CLU_020336_50_5_10"/>
<dbReference type="AlphaFoldDB" id="I0KBH3"/>
<name>I0KBH3_9BACT</name>
<dbReference type="InterPro" id="IPR029058">
    <property type="entry name" value="AB_hydrolase_fold"/>
</dbReference>
<dbReference type="KEGG" id="fae:FAES_3469"/>
<keyword evidence="3" id="KW-0575">Peroxidase</keyword>
<sequence>MTRLKLGLCALLSCLLTTPLLAQTAREPLFKSFDGTQIHYDVLGKGPRAVVLLHGFIVNGDSWKRAPLTQMLADSGFTVVTLDLRGNGRSDKPHTLTAYQHDAEVKDIAALMQHLGHLQYDVVGYSRGAIVAARLLAVTPKKLVRKAVLGGMGLDFSDPNWVRRRNFYEALARPGSHPELQPAIDYALKSGADTTALKFMQQAQPVTSPDQLRHIQQPVLVIAGDQDEDNGKAADLAAILPHAKQVSVPGNHNTTMNTLPFARQVMAFLTNE</sequence>
<keyword evidence="4" id="KW-1185">Reference proteome</keyword>
<proteinExistence type="predicted"/>
<dbReference type="OrthoDB" id="9773293at2"/>
<dbReference type="GO" id="GO:0004601">
    <property type="term" value="F:peroxidase activity"/>
    <property type="evidence" value="ECO:0007669"/>
    <property type="project" value="UniProtKB-KW"/>
</dbReference>
<dbReference type="EMBL" id="HE796683">
    <property type="protein sequence ID" value="CCH01476.1"/>
    <property type="molecule type" value="Genomic_DNA"/>
</dbReference>
<dbReference type="Proteomes" id="UP000011058">
    <property type="component" value="Chromosome"/>
</dbReference>
<reference evidence="3 4" key="1">
    <citation type="journal article" date="2012" name="J. Bacteriol.">
        <title>Genome Sequence of Fibrella aestuarina BUZ 2T, a Filamentous Marine Bacterium.</title>
        <authorList>
            <person name="Filippini M."/>
            <person name="Qi W."/>
            <person name="Blom J."/>
            <person name="Goesmann A."/>
            <person name="Smits T.H."/>
            <person name="Bagheri H.C."/>
        </authorList>
    </citation>
    <scope>NUCLEOTIDE SEQUENCE [LARGE SCALE GENOMIC DNA]</scope>
    <source>
        <strain evidence="4">BUZ 2T</strain>
    </source>
</reference>
<dbReference type="eggNOG" id="COG2267">
    <property type="taxonomic scope" value="Bacteria"/>
</dbReference>
<dbReference type="PANTHER" id="PTHR43798:SF33">
    <property type="entry name" value="HYDROLASE, PUTATIVE (AFU_ORTHOLOGUE AFUA_2G14860)-RELATED"/>
    <property type="match status" value="1"/>
</dbReference>
<keyword evidence="1" id="KW-0732">Signal</keyword>
<feature type="chain" id="PRO_5003630052" evidence="1">
    <location>
        <begin position="23"/>
        <end position="272"/>
    </location>
</feature>
<dbReference type="InterPro" id="IPR050266">
    <property type="entry name" value="AB_hydrolase_sf"/>
</dbReference>
<dbReference type="Gene3D" id="3.40.50.1820">
    <property type="entry name" value="alpha/beta hydrolase"/>
    <property type="match status" value="1"/>
</dbReference>
<accession>I0KBH3</accession>
<dbReference type="RefSeq" id="WP_015332575.1">
    <property type="nucleotide sequence ID" value="NC_020054.1"/>
</dbReference>
<feature type="domain" description="AB hydrolase-1" evidence="2">
    <location>
        <begin position="49"/>
        <end position="149"/>
    </location>
</feature>
<keyword evidence="3" id="KW-0560">Oxidoreductase</keyword>
<gene>
    <name evidence="3" type="ORF">FAES_3469</name>
</gene>
<dbReference type="Pfam" id="PF00561">
    <property type="entry name" value="Abhydrolase_1"/>
    <property type="match status" value="1"/>
</dbReference>
<dbReference type="SUPFAM" id="SSF53474">
    <property type="entry name" value="alpha/beta-Hydrolases"/>
    <property type="match status" value="1"/>
</dbReference>
<dbReference type="InterPro" id="IPR000073">
    <property type="entry name" value="AB_hydrolase_1"/>
</dbReference>
<evidence type="ECO:0000313" key="4">
    <source>
        <dbReference type="Proteomes" id="UP000011058"/>
    </source>
</evidence>
<dbReference type="GO" id="GO:0016020">
    <property type="term" value="C:membrane"/>
    <property type="evidence" value="ECO:0007669"/>
    <property type="project" value="TreeGrafter"/>
</dbReference>
<organism evidence="3 4">
    <name type="scientific">Fibrella aestuarina BUZ 2</name>
    <dbReference type="NCBI Taxonomy" id="1166018"/>
    <lineage>
        <taxon>Bacteria</taxon>
        <taxon>Pseudomonadati</taxon>
        <taxon>Bacteroidota</taxon>
        <taxon>Cytophagia</taxon>
        <taxon>Cytophagales</taxon>
        <taxon>Spirosomataceae</taxon>
        <taxon>Fibrella</taxon>
    </lineage>
</organism>
<evidence type="ECO:0000259" key="2">
    <source>
        <dbReference type="Pfam" id="PF00561"/>
    </source>
</evidence>
<feature type="signal peptide" evidence="1">
    <location>
        <begin position="1"/>
        <end position="22"/>
    </location>
</feature>
<evidence type="ECO:0000313" key="3">
    <source>
        <dbReference type="EMBL" id="CCH01476.1"/>
    </source>
</evidence>
<evidence type="ECO:0000256" key="1">
    <source>
        <dbReference type="SAM" id="SignalP"/>
    </source>
</evidence>
<dbReference type="PANTHER" id="PTHR43798">
    <property type="entry name" value="MONOACYLGLYCEROL LIPASE"/>
    <property type="match status" value="1"/>
</dbReference>
<protein>
    <submittedName>
        <fullName evidence="3">Putative non-heme chloroperoxidase</fullName>
    </submittedName>
</protein>